<dbReference type="AlphaFoldDB" id="X1N2V9"/>
<comment type="caution">
    <text evidence="1">The sequence shown here is derived from an EMBL/GenBank/DDBJ whole genome shotgun (WGS) entry which is preliminary data.</text>
</comment>
<dbReference type="EMBL" id="BARV01003883">
    <property type="protein sequence ID" value="GAI12924.1"/>
    <property type="molecule type" value="Genomic_DNA"/>
</dbReference>
<gene>
    <name evidence="1" type="ORF">S06H3_08992</name>
</gene>
<evidence type="ECO:0000313" key="1">
    <source>
        <dbReference type="EMBL" id="GAI12924.1"/>
    </source>
</evidence>
<reference evidence="1" key="1">
    <citation type="journal article" date="2014" name="Front. Microbiol.">
        <title>High frequency of phylogenetically diverse reductive dehalogenase-homologous genes in deep subseafloor sedimentary metagenomes.</title>
        <authorList>
            <person name="Kawai M."/>
            <person name="Futagami T."/>
            <person name="Toyoda A."/>
            <person name="Takaki Y."/>
            <person name="Nishi S."/>
            <person name="Hori S."/>
            <person name="Arai W."/>
            <person name="Tsubouchi T."/>
            <person name="Morono Y."/>
            <person name="Uchiyama I."/>
            <person name="Ito T."/>
            <person name="Fujiyama A."/>
            <person name="Inagaki F."/>
            <person name="Takami H."/>
        </authorList>
    </citation>
    <scope>NUCLEOTIDE SEQUENCE</scope>
    <source>
        <strain evidence="1">Expedition CK06-06</strain>
    </source>
</reference>
<organism evidence="1">
    <name type="scientific">marine sediment metagenome</name>
    <dbReference type="NCBI Taxonomy" id="412755"/>
    <lineage>
        <taxon>unclassified sequences</taxon>
        <taxon>metagenomes</taxon>
        <taxon>ecological metagenomes</taxon>
    </lineage>
</organism>
<name>X1N2V9_9ZZZZ</name>
<protein>
    <submittedName>
        <fullName evidence="1">Uncharacterized protein</fullName>
    </submittedName>
</protein>
<accession>X1N2V9</accession>
<sequence length="224" mass="26267">MPKAQQFEEAGYWVVTYPEEVRPLLHTKKALARQAKKLRDVLRELGYHRGLQRWHYFGEQSHKYHPHQNALVEGGYLEPAQLERQKDIIRKALFSATLSHATGKQLDIHYSYLKDPKQIFHKLKYITRATFLDELWNEALAHRLYRFRNCNTWGTWDSPAAWELPSQAEKLKPLLQLAENRCPVCGTPLNWNKRLFPLVLVLLENPTEIAKGIYLLPPIPERPP</sequence>
<proteinExistence type="predicted"/>